<dbReference type="InterPro" id="IPR056924">
    <property type="entry name" value="SH3_Tf2-1"/>
</dbReference>
<evidence type="ECO:0000313" key="2">
    <source>
        <dbReference type="Proteomes" id="UP001652660"/>
    </source>
</evidence>
<dbReference type="Proteomes" id="UP001652660">
    <property type="component" value="Chromosome 3e"/>
</dbReference>
<dbReference type="RefSeq" id="XP_071939810.1">
    <property type="nucleotide sequence ID" value="XM_072083709.1"/>
</dbReference>
<dbReference type="PANTHER" id="PTHR46148:SF52">
    <property type="entry name" value="OS04G0603800 PROTEIN"/>
    <property type="match status" value="1"/>
</dbReference>
<feature type="domain" description="Tf2-1-like SH3-like" evidence="1">
    <location>
        <begin position="17"/>
        <end position="80"/>
    </location>
</feature>
<organism evidence="2 3">
    <name type="scientific">Coffea arabica</name>
    <name type="common">Arabian coffee</name>
    <dbReference type="NCBI Taxonomy" id="13443"/>
    <lineage>
        <taxon>Eukaryota</taxon>
        <taxon>Viridiplantae</taxon>
        <taxon>Streptophyta</taxon>
        <taxon>Embryophyta</taxon>
        <taxon>Tracheophyta</taxon>
        <taxon>Spermatophyta</taxon>
        <taxon>Magnoliopsida</taxon>
        <taxon>eudicotyledons</taxon>
        <taxon>Gunneridae</taxon>
        <taxon>Pentapetalae</taxon>
        <taxon>asterids</taxon>
        <taxon>lamiids</taxon>
        <taxon>Gentianales</taxon>
        <taxon>Rubiaceae</taxon>
        <taxon>Ixoroideae</taxon>
        <taxon>Gardenieae complex</taxon>
        <taxon>Bertiereae - Coffeeae clade</taxon>
        <taxon>Coffeeae</taxon>
        <taxon>Coffea</taxon>
    </lineage>
</organism>
<sequence length="121" mass="13653">MKQFADKDRSERSFQVGDLAYLKLQPYRQTSVAVRKNLKLSSKYYGPYKVLQNVGNAAYRLDLPASSLIHPTFHVSLLKPSAKNHVVTQELPLTTADGQVKIAPESVIATREVIRKRQKVT</sequence>
<evidence type="ECO:0000259" key="1">
    <source>
        <dbReference type="Pfam" id="PF24626"/>
    </source>
</evidence>
<dbReference type="PANTHER" id="PTHR46148">
    <property type="entry name" value="CHROMO DOMAIN-CONTAINING PROTEIN"/>
    <property type="match status" value="1"/>
</dbReference>
<proteinExistence type="predicted"/>
<dbReference type="Pfam" id="PF24626">
    <property type="entry name" value="SH3_Tf2-1"/>
    <property type="match status" value="1"/>
</dbReference>
<dbReference type="GeneID" id="140038372"/>
<protein>
    <recommendedName>
        <fullName evidence="1">Tf2-1-like SH3-like domain-containing protein</fullName>
    </recommendedName>
</protein>
<accession>A0ABM4X6Z3</accession>
<keyword evidence="2" id="KW-1185">Reference proteome</keyword>
<gene>
    <name evidence="3" type="primary">LOC140038372</name>
</gene>
<reference evidence="3" key="1">
    <citation type="submission" date="2025-08" db="UniProtKB">
        <authorList>
            <consortium name="RefSeq"/>
        </authorList>
    </citation>
    <scope>IDENTIFICATION</scope>
    <source>
        <tissue evidence="3">Leaves</tissue>
    </source>
</reference>
<name>A0ABM4X6Z3_COFAR</name>
<evidence type="ECO:0000313" key="3">
    <source>
        <dbReference type="RefSeq" id="XP_071939810.1"/>
    </source>
</evidence>